<dbReference type="AlphaFoldDB" id="A0A2P7BQ71"/>
<organism evidence="2 3">
    <name type="scientific">Phyllobacterium brassicacearum</name>
    <dbReference type="NCBI Taxonomy" id="314235"/>
    <lineage>
        <taxon>Bacteria</taxon>
        <taxon>Pseudomonadati</taxon>
        <taxon>Pseudomonadota</taxon>
        <taxon>Alphaproteobacteria</taxon>
        <taxon>Hyphomicrobiales</taxon>
        <taxon>Phyllobacteriaceae</taxon>
        <taxon>Phyllobacterium</taxon>
    </lineage>
</organism>
<evidence type="ECO:0000313" key="2">
    <source>
        <dbReference type="EMBL" id="PSH68623.1"/>
    </source>
</evidence>
<evidence type="ECO:0000256" key="1">
    <source>
        <dbReference type="SAM" id="Phobius"/>
    </source>
</evidence>
<proteinExistence type="predicted"/>
<reference evidence="3" key="1">
    <citation type="submission" date="2017-11" db="EMBL/GenBank/DDBJ databases">
        <authorList>
            <person name="Kuznetsova I."/>
            <person name="Sazanova A."/>
            <person name="Chirak E."/>
            <person name="Safronova V."/>
            <person name="Willems A."/>
        </authorList>
    </citation>
    <scope>NUCLEOTIDE SEQUENCE [LARGE SCALE GENOMIC DNA]</scope>
    <source>
        <strain evidence="3">STM 196</strain>
    </source>
</reference>
<dbReference type="RefSeq" id="WP_106711477.1">
    <property type="nucleotide sequence ID" value="NZ_PGGO01000008.1"/>
</dbReference>
<keyword evidence="3" id="KW-1185">Reference proteome</keyword>
<name>A0A2P7BQ71_9HYPH</name>
<evidence type="ECO:0000313" key="3">
    <source>
        <dbReference type="Proteomes" id="UP000241444"/>
    </source>
</evidence>
<keyword evidence="1" id="KW-0812">Transmembrane</keyword>
<comment type="caution">
    <text evidence="2">The sequence shown here is derived from an EMBL/GenBank/DDBJ whole genome shotgun (WGS) entry which is preliminary data.</text>
</comment>
<protein>
    <submittedName>
        <fullName evidence="2">Uncharacterized protein</fullName>
    </submittedName>
</protein>
<sequence length="92" mass="10014">MDGWLKGLIAVACVVVIAGGGYYTWSEYSAKKERTLINERRAASARCQSRMEAIMDGNLSADDQIVISNCIVQGHITEADLNRVSQARRPGG</sequence>
<feature type="transmembrane region" description="Helical" evidence="1">
    <location>
        <begin position="6"/>
        <end position="25"/>
    </location>
</feature>
<dbReference type="Proteomes" id="UP000241444">
    <property type="component" value="Unassembled WGS sequence"/>
</dbReference>
<keyword evidence="1" id="KW-0472">Membrane</keyword>
<keyword evidence="1" id="KW-1133">Transmembrane helix</keyword>
<accession>A0A2P7BQ71</accession>
<dbReference type="EMBL" id="PGGO01000008">
    <property type="protein sequence ID" value="PSH68623.1"/>
    <property type="molecule type" value="Genomic_DNA"/>
</dbReference>
<gene>
    <name evidence="2" type="ORF">CU102_12755</name>
</gene>